<evidence type="ECO:0000256" key="5">
    <source>
        <dbReference type="ARBA" id="ARBA00023136"/>
    </source>
</evidence>
<evidence type="ECO:0000313" key="8">
    <source>
        <dbReference type="Proteomes" id="UP000287306"/>
    </source>
</evidence>
<feature type="transmembrane region" description="Helical" evidence="6">
    <location>
        <begin position="171"/>
        <end position="193"/>
    </location>
</feature>
<dbReference type="Proteomes" id="UP000287306">
    <property type="component" value="Unassembled WGS sequence"/>
</dbReference>
<evidence type="ECO:0000256" key="3">
    <source>
        <dbReference type="ARBA" id="ARBA00022692"/>
    </source>
</evidence>
<keyword evidence="5 6" id="KW-0472">Membrane</keyword>
<evidence type="ECO:0000313" key="7">
    <source>
        <dbReference type="EMBL" id="RTH25890.1"/>
    </source>
</evidence>
<evidence type="ECO:0000256" key="1">
    <source>
        <dbReference type="ARBA" id="ARBA00004651"/>
    </source>
</evidence>
<dbReference type="PANTHER" id="PTHR30250:SF11">
    <property type="entry name" value="O-ANTIGEN TRANSPORTER-RELATED"/>
    <property type="match status" value="1"/>
</dbReference>
<reference evidence="7 8" key="1">
    <citation type="journal article" date="2019" name="Extremophiles">
        <title>Biogeography of thermophiles and predominance of Thermus scotoductus in domestic water heaters.</title>
        <authorList>
            <person name="Wilpiszeski R.L."/>
            <person name="Zhang Z."/>
            <person name="House C.H."/>
        </authorList>
    </citation>
    <scope>NUCLEOTIDE SEQUENCE [LARGE SCALE GENOMIC DNA]</scope>
    <source>
        <strain evidence="7 8">25_S25</strain>
    </source>
</reference>
<evidence type="ECO:0000256" key="6">
    <source>
        <dbReference type="SAM" id="Phobius"/>
    </source>
</evidence>
<dbReference type="Pfam" id="PF01943">
    <property type="entry name" value="Polysacc_synt"/>
    <property type="match status" value="1"/>
</dbReference>
<feature type="transmembrane region" description="Helical" evidence="6">
    <location>
        <begin position="382"/>
        <end position="405"/>
    </location>
</feature>
<organism evidence="7 8">
    <name type="scientific">Thermus scotoductus</name>
    <dbReference type="NCBI Taxonomy" id="37636"/>
    <lineage>
        <taxon>Bacteria</taxon>
        <taxon>Thermotogati</taxon>
        <taxon>Deinococcota</taxon>
        <taxon>Deinococci</taxon>
        <taxon>Thermales</taxon>
        <taxon>Thermaceae</taxon>
        <taxon>Thermus</taxon>
    </lineage>
</organism>
<dbReference type="GO" id="GO:0005886">
    <property type="term" value="C:plasma membrane"/>
    <property type="evidence" value="ECO:0007669"/>
    <property type="project" value="UniProtKB-SubCell"/>
</dbReference>
<dbReference type="RefSeq" id="WP_301336766.1">
    <property type="nucleotide sequence ID" value="NZ_PELL01000244.1"/>
</dbReference>
<feature type="transmembrane region" description="Helical" evidence="6">
    <location>
        <begin position="289"/>
        <end position="313"/>
    </location>
</feature>
<sequence length="418" mass="44528">MGSPLARNTLWMLLGFGFRLGLQFLYFVLLARILGPEQYGAFVGVAALIMVLSPFASWGSGNILIKHASRDPGLFKKYWGAALATTLASGGALTGLAFLLSGFVFTWETALALALPIALGDLVGIRLADVSGQAFQSRERLSRTSALWVIISASRLLGVLVLYALPQATAFHWALLYAGSGLLAGILGVAWVVRELGLGPLSLGPMRGEWREGFYFAISLAAQGAYNDLDKTLLSRFVSDVVAGGYAAAYRVLDAAFVPMRALLYATYPRFFREGKKGLGGSWAFALRLLPWGLAAGGLGTALALGLAPFLPILLGPEYALSAAVLPLLAPILLFRALHYLAADALTGAGYQGLRSSVQVGVAFLNLGLNLWWIPLFGWRGAVWSSLASDGLLAASLLLALFLGLGRRARVESYSERT</sequence>
<feature type="transmembrane region" description="Helical" evidence="6">
    <location>
        <begin position="39"/>
        <end position="58"/>
    </location>
</feature>
<evidence type="ECO:0000256" key="2">
    <source>
        <dbReference type="ARBA" id="ARBA00022475"/>
    </source>
</evidence>
<comment type="caution">
    <text evidence="7">The sequence shown here is derived from an EMBL/GenBank/DDBJ whole genome shotgun (WGS) entry which is preliminary data.</text>
</comment>
<comment type="subcellular location">
    <subcellularLocation>
        <location evidence="1">Cell membrane</location>
        <topology evidence="1">Multi-pass membrane protein</topology>
    </subcellularLocation>
</comment>
<feature type="transmembrane region" description="Helical" evidence="6">
    <location>
        <begin position="105"/>
        <end position="125"/>
    </location>
</feature>
<feature type="transmembrane region" description="Helical" evidence="6">
    <location>
        <begin position="319"/>
        <end position="338"/>
    </location>
</feature>
<dbReference type="PANTHER" id="PTHR30250">
    <property type="entry name" value="PST FAMILY PREDICTED COLANIC ACID TRANSPORTER"/>
    <property type="match status" value="1"/>
</dbReference>
<name>A0A430RY98_THESC</name>
<dbReference type="AlphaFoldDB" id="A0A430RY98"/>
<feature type="transmembrane region" description="Helical" evidence="6">
    <location>
        <begin position="358"/>
        <end position="376"/>
    </location>
</feature>
<dbReference type="EMBL" id="PELY01000199">
    <property type="protein sequence ID" value="RTH25890.1"/>
    <property type="molecule type" value="Genomic_DNA"/>
</dbReference>
<proteinExistence type="predicted"/>
<feature type="transmembrane region" description="Helical" evidence="6">
    <location>
        <begin position="78"/>
        <end position="99"/>
    </location>
</feature>
<dbReference type="InterPro" id="IPR050833">
    <property type="entry name" value="Poly_Biosynth_Transport"/>
</dbReference>
<keyword evidence="3 6" id="KW-0812">Transmembrane</keyword>
<accession>A0A430RY98</accession>
<feature type="transmembrane region" description="Helical" evidence="6">
    <location>
        <begin position="146"/>
        <end position="165"/>
    </location>
</feature>
<keyword evidence="2" id="KW-1003">Cell membrane</keyword>
<protein>
    <submittedName>
        <fullName evidence="7">Polysaccharide biosynthesis protein</fullName>
    </submittedName>
</protein>
<feature type="transmembrane region" description="Helical" evidence="6">
    <location>
        <begin position="12"/>
        <end position="33"/>
    </location>
</feature>
<evidence type="ECO:0000256" key="4">
    <source>
        <dbReference type="ARBA" id="ARBA00022989"/>
    </source>
</evidence>
<feature type="transmembrane region" description="Helical" evidence="6">
    <location>
        <begin position="249"/>
        <end position="268"/>
    </location>
</feature>
<dbReference type="InterPro" id="IPR002797">
    <property type="entry name" value="Polysacc_synth"/>
</dbReference>
<gene>
    <name evidence="7" type="ORF">CSW38_07140</name>
</gene>
<keyword evidence="4 6" id="KW-1133">Transmembrane helix</keyword>